<dbReference type="PROSITE" id="PS50280">
    <property type="entry name" value="SET"/>
    <property type="match status" value="1"/>
</dbReference>
<name>A0A085NQV3_9BILA</name>
<dbReference type="GO" id="GO:0032259">
    <property type="term" value="P:methylation"/>
    <property type="evidence" value="ECO:0007669"/>
    <property type="project" value="UniProtKB-KW"/>
</dbReference>
<dbReference type="InterPro" id="IPR044428">
    <property type="entry name" value="SETD3_SET"/>
</dbReference>
<organism evidence="7">
    <name type="scientific">Trichuris suis</name>
    <name type="common">pig whipworm</name>
    <dbReference type="NCBI Taxonomy" id="68888"/>
    <lineage>
        <taxon>Eukaryota</taxon>
        <taxon>Metazoa</taxon>
        <taxon>Ecdysozoa</taxon>
        <taxon>Nematoda</taxon>
        <taxon>Enoplea</taxon>
        <taxon>Dorylaimia</taxon>
        <taxon>Trichinellida</taxon>
        <taxon>Trichuridae</taxon>
        <taxon>Trichuris</taxon>
    </lineage>
</organism>
<dbReference type="Proteomes" id="UP000030764">
    <property type="component" value="Unassembled WGS sequence"/>
</dbReference>
<protein>
    <recommendedName>
        <fullName evidence="4">protein-histidine N-methyltransferase</fullName>
        <ecNumber evidence="4">2.1.1.85</ecNumber>
    </recommendedName>
</protein>
<dbReference type="EC" id="2.1.1.85" evidence="4"/>
<evidence type="ECO:0000313" key="8">
    <source>
        <dbReference type="Proteomes" id="UP000030764"/>
    </source>
</evidence>
<proteinExistence type="inferred from homology"/>
<dbReference type="AlphaFoldDB" id="A0A085NQV3"/>
<dbReference type="SUPFAM" id="SSF82199">
    <property type="entry name" value="SET domain"/>
    <property type="match status" value="1"/>
</dbReference>
<comment type="similarity">
    <text evidence="4">Belongs to the class V-like SAM-binding methyltransferase superfamily. SETD3 actin-histidine methyltransferase family.</text>
</comment>
<comment type="catalytic activity">
    <reaction evidence="4">
        <text>L-histidyl-[protein] + S-adenosyl-L-methionine = N(tele)-methyl-L-histidyl-[protein] + S-adenosyl-L-homocysteine + H(+)</text>
        <dbReference type="Rhea" id="RHEA:19369"/>
        <dbReference type="Rhea" id="RHEA-COMP:9745"/>
        <dbReference type="Rhea" id="RHEA-COMP:11600"/>
        <dbReference type="ChEBI" id="CHEBI:15378"/>
        <dbReference type="ChEBI" id="CHEBI:16367"/>
        <dbReference type="ChEBI" id="CHEBI:29979"/>
        <dbReference type="ChEBI" id="CHEBI:57856"/>
        <dbReference type="ChEBI" id="CHEBI:59789"/>
        <dbReference type="EC" id="2.1.1.85"/>
    </reaction>
</comment>
<evidence type="ECO:0000259" key="5">
    <source>
        <dbReference type="PROSITE" id="PS50280"/>
    </source>
</evidence>
<dbReference type="InterPro" id="IPR046341">
    <property type="entry name" value="SET_dom_sf"/>
</dbReference>
<dbReference type="InterPro" id="IPR025785">
    <property type="entry name" value="SETD3"/>
</dbReference>
<evidence type="ECO:0000313" key="6">
    <source>
        <dbReference type="EMBL" id="KFD53485.1"/>
    </source>
</evidence>
<evidence type="ECO:0000256" key="3">
    <source>
        <dbReference type="ARBA" id="ARBA00022691"/>
    </source>
</evidence>
<gene>
    <name evidence="6" type="ORF">M513_05591</name>
    <name evidence="7" type="ORF">M514_05591</name>
</gene>
<dbReference type="PANTHER" id="PTHR13271:SF47">
    <property type="entry name" value="ACTIN-HISTIDINE N-METHYLTRANSFERASE"/>
    <property type="match status" value="1"/>
</dbReference>
<dbReference type="Proteomes" id="UP000030758">
    <property type="component" value="Unassembled WGS sequence"/>
</dbReference>
<dbReference type="PROSITE" id="PS51565">
    <property type="entry name" value="SAM_MT85_SETD3"/>
    <property type="match status" value="1"/>
</dbReference>
<dbReference type="GO" id="GO:0018064">
    <property type="term" value="F:protein-L-histidine N-tele-methyltransferase activity"/>
    <property type="evidence" value="ECO:0007669"/>
    <property type="project" value="UniProtKB-EC"/>
</dbReference>
<dbReference type="EMBL" id="KL367480">
    <property type="protein sequence ID" value="KFD71849.1"/>
    <property type="molecule type" value="Genomic_DNA"/>
</dbReference>
<dbReference type="CDD" id="cd19176">
    <property type="entry name" value="SET_SETD3"/>
    <property type="match status" value="1"/>
</dbReference>
<sequence length="471" mass="53997">MAAVVEQVHKLTSRMAVDLGRTPPSSLNERFTDLQKLLEIVAEIDKLQINFPRAYSRTRWSNMQKFERWCANAGIKSDRLQAKQVEGYGIGLFAKEDISVGEVLITVPRPVALTLRHLERRGGLAKILKADPLLKLVGTSSLALALLYETFRKDSFWRDYIAILPADEESPFSFSEAELVAIKHTSCFSKVDSMIRNICRQYSYIYNLFFTEDSDLGGSGITPVTFTFENFRWAMFMAVSRGNHLPCPENKKIEFERDSLAFIPHWDMVNHDSSIPMCSDYDSENKIIRFLAGKEWRKDEQVFTSYGERTNSDFLVHYGFVPHNSEKCTGVIQLGYTSNDSNYELRTEVMKKHHFKTSENFYLIKDKMVSIDEKAFHFSLMFVANKEQLTMLRTADGSVPVDEEWQNKAKDFLSNRLMLMAQACRTGILKAPREEVRPSIQTLVDMEIKLYEESAKFVKALAVWPSVLTAA</sequence>
<dbReference type="InterPro" id="IPR001214">
    <property type="entry name" value="SET_dom"/>
</dbReference>
<dbReference type="InterPro" id="IPR050600">
    <property type="entry name" value="SETD3_SETD6_MTase"/>
</dbReference>
<keyword evidence="2 4" id="KW-0808">Transferase</keyword>
<accession>A0A085NQV3</accession>
<keyword evidence="3 4" id="KW-0949">S-adenosyl-L-methionine</keyword>
<keyword evidence="8" id="KW-1185">Reference proteome</keyword>
<dbReference type="EMBL" id="KL363216">
    <property type="protein sequence ID" value="KFD53485.1"/>
    <property type="molecule type" value="Genomic_DNA"/>
</dbReference>
<reference evidence="7 8" key="1">
    <citation type="journal article" date="2014" name="Nat. Genet.">
        <title>Genome and transcriptome of the porcine whipworm Trichuris suis.</title>
        <authorList>
            <person name="Jex A.R."/>
            <person name="Nejsum P."/>
            <person name="Schwarz E.M."/>
            <person name="Hu L."/>
            <person name="Young N.D."/>
            <person name="Hall R.S."/>
            <person name="Korhonen P.K."/>
            <person name="Liao S."/>
            <person name="Thamsborg S."/>
            <person name="Xia J."/>
            <person name="Xu P."/>
            <person name="Wang S."/>
            <person name="Scheerlinck J.P."/>
            <person name="Hofmann A."/>
            <person name="Sternberg P.W."/>
            <person name="Wang J."/>
            <person name="Gasser R.B."/>
        </authorList>
    </citation>
    <scope>NUCLEOTIDE SEQUENCE [LARGE SCALE GENOMIC DNA]</scope>
    <source>
        <strain evidence="7">DCEP-RM93F</strain>
        <strain evidence="6">DCEP-RM93M</strain>
    </source>
</reference>
<dbReference type="Pfam" id="PF00856">
    <property type="entry name" value="SET"/>
    <property type="match status" value="1"/>
</dbReference>
<dbReference type="OrthoDB" id="441812at2759"/>
<dbReference type="GO" id="GO:0016279">
    <property type="term" value="F:protein-lysine N-methyltransferase activity"/>
    <property type="evidence" value="ECO:0007669"/>
    <property type="project" value="TreeGrafter"/>
</dbReference>
<evidence type="ECO:0000256" key="4">
    <source>
        <dbReference type="PROSITE-ProRule" id="PRU00898"/>
    </source>
</evidence>
<dbReference type="Gene3D" id="3.90.1410.10">
    <property type="entry name" value="set domain protein methyltransferase, domain 1"/>
    <property type="match status" value="1"/>
</dbReference>
<keyword evidence="1 4" id="KW-0489">Methyltransferase</keyword>
<dbReference type="InterPro" id="IPR036464">
    <property type="entry name" value="Rubisco_LSMT_subst-bd_sf"/>
</dbReference>
<evidence type="ECO:0000313" key="7">
    <source>
        <dbReference type="EMBL" id="KFD71849.1"/>
    </source>
</evidence>
<feature type="domain" description="SET" evidence="5">
    <location>
        <begin position="78"/>
        <end position="307"/>
    </location>
</feature>
<dbReference type="PANTHER" id="PTHR13271">
    <property type="entry name" value="UNCHARACTERIZED PUTATIVE METHYLTRANSFERASE"/>
    <property type="match status" value="1"/>
</dbReference>
<evidence type="ECO:0000256" key="2">
    <source>
        <dbReference type="ARBA" id="ARBA00022679"/>
    </source>
</evidence>
<feature type="non-terminal residue" evidence="7">
    <location>
        <position position="471"/>
    </location>
</feature>
<dbReference type="Gene3D" id="3.90.1420.10">
    <property type="entry name" value="Rubisco LSMT, substrate-binding domain"/>
    <property type="match status" value="1"/>
</dbReference>
<evidence type="ECO:0000256" key="1">
    <source>
        <dbReference type="ARBA" id="ARBA00022603"/>
    </source>
</evidence>